<gene>
    <name evidence="1" type="ORF">VITISV_010850</name>
</gene>
<name>A5BY70_VITVI</name>
<dbReference type="EMBL" id="AM475474">
    <property type="protein sequence ID" value="CAN66146.1"/>
    <property type="molecule type" value="Genomic_DNA"/>
</dbReference>
<protein>
    <submittedName>
        <fullName evidence="1">Uncharacterized protein</fullName>
    </submittedName>
</protein>
<sequence length="151" mass="17405">MGPVPPAPNSLSKSPLEALLAKTRLHLQQKHMPPLRLSRLPCTSDIFKSHQLQIGPRELTDYTDCATLIEECKANVVRRISIPSKAKRNPLKYWRYYIIDMNQSIGVEKHIQVPKYRSRQIRLRQVVSAMGKPTTKSIFEFDSEMVYIDSK</sequence>
<proteinExistence type="predicted"/>
<accession>A5BY70</accession>
<dbReference type="AlphaFoldDB" id="A5BY70"/>
<reference evidence="1" key="1">
    <citation type="journal article" date="2007" name="PLoS ONE">
        <title>The first genome sequence of an elite grapevine cultivar (Pinot noir Vitis vinifera L.): coping with a highly heterozygous genome.</title>
        <authorList>
            <person name="Velasco R."/>
            <person name="Zharkikh A."/>
            <person name="Troggio M."/>
            <person name="Cartwright D.A."/>
            <person name="Cestaro A."/>
            <person name="Pruss D."/>
            <person name="Pindo M."/>
            <person name="FitzGerald L.M."/>
            <person name="Vezzulli S."/>
            <person name="Reid J."/>
            <person name="Malacarne G."/>
            <person name="Iliev D."/>
            <person name="Coppola G."/>
            <person name="Wardell B."/>
            <person name="Micheletti D."/>
            <person name="Macalma T."/>
            <person name="Facci M."/>
            <person name="Mitchell J.T."/>
            <person name="Perazzolli M."/>
            <person name="Eldredge G."/>
            <person name="Gatto P."/>
            <person name="Oyzerski R."/>
            <person name="Moretto M."/>
            <person name="Gutin N."/>
            <person name="Stefanini M."/>
            <person name="Chen Y."/>
            <person name="Segala C."/>
            <person name="Davenport C."/>
            <person name="Dematte L."/>
            <person name="Mraz A."/>
            <person name="Battilana J."/>
            <person name="Stormo K."/>
            <person name="Costa F."/>
            <person name="Tao Q."/>
            <person name="Si-Ammour A."/>
            <person name="Harkins T."/>
            <person name="Lackey A."/>
            <person name="Perbost C."/>
            <person name="Taillon B."/>
            <person name="Stella A."/>
            <person name="Solovyev V."/>
            <person name="Fawcett J.A."/>
            <person name="Sterck L."/>
            <person name="Vandepoele K."/>
            <person name="Grando S.M."/>
            <person name="Toppo S."/>
            <person name="Moser C."/>
            <person name="Lanchbury J."/>
            <person name="Bogden R."/>
            <person name="Skolnick M."/>
            <person name="Sgaramella V."/>
            <person name="Bhatnagar S.K."/>
            <person name="Fontana P."/>
            <person name="Gutin A."/>
            <person name="Van de Peer Y."/>
            <person name="Salamini F."/>
            <person name="Viola R."/>
        </authorList>
    </citation>
    <scope>NUCLEOTIDE SEQUENCE</scope>
</reference>
<evidence type="ECO:0000313" key="1">
    <source>
        <dbReference type="EMBL" id="CAN66146.1"/>
    </source>
</evidence>
<organism evidence="1">
    <name type="scientific">Vitis vinifera</name>
    <name type="common">Grape</name>
    <dbReference type="NCBI Taxonomy" id="29760"/>
    <lineage>
        <taxon>Eukaryota</taxon>
        <taxon>Viridiplantae</taxon>
        <taxon>Streptophyta</taxon>
        <taxon>Embryophyta</taxon>
        <taxon>Tracheophyta</taxon>
        <taxon>Spermatophyta</taxon>
        <taxon>Magnoliopsida</taxon>
        <taxon>eudicotyledons</taxon>
        <taxon>Gunneridae</taxon>
        <taxon>Pentapetalae</taxon>
        <taxon>rosids</taxon>
        <taxon>Vitales</taxon>
        <taxon>Vitaceae</taxon>
        <taxon>Viteae</taxon>
        <taxon>Vitis</taxon>
    </lineage>
</organism>